<keyword evidence="2" id="KW-1185">Reference proteome</keyword>
<name>A0A084BBY4_STACB</name>
<dbReference type="InterPro" id="IPR016024">
    <property type="entry name" value="ARM-type_fold"/>
</dbReference>
<dbReference type="OrthoDB" id="26149at2759"/>
<accession>A0A084BBY4</accession>
<dbReference type="HOGENOM" id="CLU_026731_0_0_1"/>
<proteinExistence type="predicted"/>
<dbReference type="EMBL" id="KL647400">
    <property type="protein sequence ID" value="KEY75063.1"/>
    <property type="molecule type" value="Genomic_DNA"/>
</dbReference>
<evidence type="ECO:0000313" key="2">
    <source>
        <dbReference type="Proteomes" id="UP000028045"/>
    </source>
</evidence>
<dbReference type="Gene3D" id="1.25.10.10">
    <property type="entry name" value="Leucine-rich Repeat Variant"/>
    <property type="match status" value="1"/>
</dbReference>
<dbReference type="AlphaFoldDB" id="A0A084BBY4"/>
<protein>
    <submittedName>
        <fullName evidence="1">Uncharacterized protein</fullName>
    </submittedName>
</protein>
<sequence length="685" mass="75461">MLSVADIATLLQREGSGVSAEDYDETSQPDDARQRRTELLRPVLASCEQARFAPSGDIDLIAEKLGDGSRDAAWRLPFGDSGILDFFLQQITMGGMRQGLHIHALRIIGNSCADTDENRARVVEGDFLAPIIRDLDMESLIPFSIPVLFNILVDYEPAQRLASQSRLSHKLTLLLSSPRISEYSPFINYFCKILALLVAQEGEVELAHPLTVPVLLTLAATSPYNDDIEDFITLASVAMTYLAPEPSQNSLISAGHVSLFLNVYYHAHVNVAVDHIDDPDLVNQLRQLQTSLLSTLADLTASDAFFTRYPVQGPVSQTFWAWLRAPNARLQTAACLALGNYSRSDELSYALVHTHGAHIPVIELLSNPEINDAQVLHAAISFLKNLAIPANNKPSLGDLLEPSCIPRIYAFDSQPHVQFSAVSLTRLLLVNCPSNVRRICKPLSSDPSSPAHERTNVHALVSLFERSDAEPTRLEAARSIAAICRVLHSNPAAPILPDWDPSNSSLQSSAHASDNTLLSSVSSDYSEDSKRRDFFYKRHYLENALAFLVSQSKWPILRSEAWFVFALMCRSRDGAASVLTMFHVQAAMDSLIEAVTGRRSFQPAERQIEPGQSSSLLSTAGNLELEPQQVDASQKANMAKVDRENAVVLCTEILRNWGDELPPLRLGALQDLIKEGTELIAAEKR</sequence>
<dbReference type="InterPro" id="IPR040144">
    <property type="entry name" value="RAP1GDS1"/>
</dbReference>
<dbReference type="SUPFAM" id="SSF48371">
    <property type="entry name" value="ARM repeat"/>
    <property type="match status" value="1"/>
</dbReference>
<dbReference type="InterPro" id="IPR011989">
    <property type="entry name" value="ARM-like"/>
</dbReference>
<dbReference type="PANTHER" id="PTHR10957">
    <property type="entry name" value="RAP1 GTPASE-GDP DISSOCIATION STIMULATOR 1"/>
    <property type="match status" value="1"/>
</dbReference>
<gene>
    <name evidence="1" type="ORF">S7711_01527</name>
</gene>
<organism evidence="1 2">
    <name type="scientific">Stachybotrys chartarum (strain CBS 109288 / IBT 7711)</name>
    <name type="common">Toxic black mold</name>
    <name type="synonym">Stilbospora chartarum</name>
    <dbReference type="NCBI Taxonomy" id="1280523"/>
    <lineage>
        <taxon>Eukaryota</taxon>
        <taxon>Fungi</taxon>
        <taxon>Dikarya</taxon>
        <taxon>Ascomycota</taxon>
        <taxon>Pezizomycotina</taxon>
        <taxon>Sordariomycetes</taxon>
        <taxon>Hypocreomycetidae</taxon>
        <taxon>Hypocreales</taxon>
        <taxon>Stachybotryaceae</taxon>
        <taxon>Stachybotrys</taxon>
    </lineage>
</organism>
<dbReference type="GO" id="GO:0005085">
    <property type="term" value="F:guanyl-nucleotide exchange factor activity"/>
    <property type="evidence" value="ECO:0007669"/>
    <property type="project" value="InterPro"/>
</dbReference>
<evidence type="ECO:0000313" key="1">
    <source>
        <dbReference type="EMBL" id="KEY75063.1"/>
    </source>
</evidence>
<dbReference type="Proteomes" id="UP000028045">
    <property type="component" value="Unassembled WGS sequence"/>
</dbReference>
<reference evidence="1 2" key="1">
    <citation type="journal article" date="2014" name="BMC Genomics">
        <title>Comparative genome sequencing reveals chemotype-specific gene clusters in the toxigenic black mold Stachybotrys.</title>
        <authorList>
            <person name="Semeiks J."/>
            <person name="Borek D."/>
            <person name="Otwinowski Z."/>
            <person name="Grishin N.V."/>
        </authorList>
    </citation>
    <scope>NUCLEOTIDE SEQUENCE [LARGE SCALE GENOMIC DNA]</scope>
    <source>
        <strain evidence="2">CBS 109288 / IBT 7711</strain>
    </source>
</reference>